<evidence type="ECO:0000256" key="1">
    <source>
        <dbReference type="SAM" id="MobiDB-lite"/>
    </source>
</evidence>
<dbReference type="AlphaFoldDB" id="A0A9P4WMN7"/>
<accession>A0A9P4WMN7</accession>
<evidence type="ECO:0000313" key="3">
    <source>
        <dbReference type="Proteomes" id="UP000758155"/>
    </source>
</evidence>
<comment type="caution">
    <text evidence="2">The sequence shown here is derived from an EMBL/GenBank/DDBJ whole genome shotgun (WGS) entry which is preliminary data.</text>
</comment>
<proteinExistence type="predicted"/>
<feature type="compositionally biased region" description="Basic and acidic residues" evidence="1">
    <location>
        <begin position="271"/>
        <end position="289"/>
    </location>
</feature>
<organism evidence="2 3">
    <name type="scientific">Didymella heteroderae</name>
    <dbReference type="NCBI Taxonomy" id="1769908"/>
    <lineage>
        <taxon>Eukaryota</taxon>
        <taxon>Fungi</taxon>
        <taxon>Dikarya</taxon>
        <taxon>Ascomycota</taxon>
        <taxon>Pezizomycotina</taxon>
        <taxon>Dothideomycetes</taxon>
        <taxon>Pleosporomycetidae</taxon>
        <taxon>Pleosporales</taxon>
        <taxon>Pleosporineae</taxon>
        <taxon>Didymellaceae</taxon>
        <taxon>Didymella</taxon>
    </lineage>
</organism>
<feature type="region of interest" description="Disordered" evidence="1">
    <location>
        <begin position="266"/>
        <end position="319"/>
    </location>
</feature>
<dbReference type="Proteomes" id="UP000758155">
    <property type="component" value="Unassembled WGS sequence"/>
</dbReference>
<reference evidence="2" key="1">
    <citation type="submission" date="2019-04" db="EMBL/GenBank/DDBJ databases">
        <title>Sequencing of skin fungus with MAO and IRED activity.</title>
        <authorList>
            <person name="Marsaioli A.J."/>
            <person name="Bonatto J.M.C."/>
            <person name="Reis Junior O."/>
        </authorList>
    </citation>
    <scope>NUCLEOTIDE SEQUENCE</scope>
    <source>
        <strain evidence="2">28M1</strain>
    </source>
</reference>
<name>A0A9P4WMN7_9PLEO</name>
<sequence>MATLGKSLDFATIESPIEYLHGMASLFDLPPETRNNIYGLVLTNSSPGLIPLTASSLLYEEAASYFYQNTHIGIDLMDAATTSAHVLPQIPDRYLRYSRVLTVDIRLGYVGPRSIREQAQRLATMADHCTSLTTLTLSLTSNASRVVSSTLDEYVLHAAHPLTLAMRYLLLRGTTRSVRVNLSGVWFAPGTLGHLVSEGRLEVLTSESSIERPMYGRETQDHLRELGLGSRDVEDAEILQSSYYDGEFLSMPLSLNTAVSELDYFSPTGELDGRPEDLHDSGDEEHLPSSDEPMSDMNDLDEGSAEELTEDDDVDDEEMEEIDDIEGIVDNLVQVHQQRVSDKDICYMTNFAPNMLRAWSESLL</sequence>
<feature type="compositionally biased region" description="Acidic residues" evidence="1">
    <location>
        <begin position="298"/>
        <end position="319"/>
    </location>
</feature>
<protein>
    <submittedName>
        <fullName evidence="2">Uncharacterized protein</fullName>
    </submittedName>
</protein>
<dbReference type="EMBL" id="SWKV01000045">
    <property type="protein sequence ID" value="KAF3037100.1"/>
    <property type="molecule type" value="Genomic_DNA"/>
</dbReference>
<evidence type="ECO:0000313" key="2">
    <source>
        <dbReference type="EMBL" id="KAF3037100.1"/>
    </source>
</evidence>
<dbReference type="OrthoDB" id="62952at2759"/>
<gene>
    <name evidence="2" type="ORF">E8E12_006019</name>
</gene>
<keyword evidence="3" id="KW-1185">Reference proteome</keyword>